<dbReference type="InParanoid" id="A0A6P8ZY84"/>
<feature type="region of interest" description="Disordered" evidence="1">
    <location>
        <begin position="1"/>
        <end position="23"/>
    </location>
</feature>
<dbReference type="RefSeq" id="XP_034250085.1">
    <property type="nucleotide sequence ID" value="XM_034394194.1"/>
</dbReference>
<proteinExistence type="predicted"/>
<dbReference type="InterPro" id="IPR001810">
    <property type="entry name" value="F-box_dom"/>
</dbReference>
<dbReference type="SUPFAM" id="SSF81383">
    <property type="entry name" value="F-box domain"/>
    <property type="match status" value="1"/>
</dbReference>
<dbReference type="Pfam" id="PF12937">
    <property type="entry name" value="F-box-like"/>
    <property type="match status" value="1"/>
</dbReference>
<gene>
    <name evidence="4" type="primary">LOC117650638</name>
</gene>
<dbReference type="AlphaFoldDB" id="A0A6P8ZY84"/>
<dbReference type="Gene3D" id="3.80.10.10">
    <property type="entry name" value="Ribonuclease Inhibitor"/>
    <property type="match status" value="1"/>
</dbReference>
<protein>
    <submittedName>
        <fullName evidence="4">Uncharacterized protein LOC117650638</fullName>
    </submittedName>
</protein>
<dbReference type="OrthoDB" id="411076at2759"/>
<dbReference type="PROSITE" id="PS50181">
    <property type="entry name" value="FBOX"/>
    <property type="match status" value="1"/>
</dbReference>
<dbReference type="Gene3D" id="1.20.1280.50">
    <property type="match status" value="1"/>
</dbReference>
<organism evidence="4">
    <name type="scientific">Thrips palmi</name>
    <name type="common">Melon thrips</name>
    <dbReference type="NCBI Taxonomy" id="161013"/>
    <lineage>
        <taxon>Eukaryota</taxon>
        <taxon>Metazoa</taxon>
        <taxon>Ecdysozoa</taxon>
        <taxon>Arthropoda</taxon>
        <taxon>Hexapoda</taxon>
        <taxon>Insecta</taxon>
        <taxon>Pterygota</taxon>
        <taxon>Neoptera</taxon>
        <taxon>Paraneoptera</taxon>
        <taxon>Thysanoptera</taxon>
        <taxon>Terebrantia</taxon>
        <taxon>Thripoidea</taxon>
        <taxon>Thripidae</taxon>
        <taxon>Thrips</taxon>
    </lineage>
</organism>
<evidence type="ECO:0000313" key="3">
    <source>
        <dbReference type="Proteomes" id="UP000515158"/>
    </source>
</evidence>
<keyword evidence="3" id="KW-1185">Reference proteome</keyword>
<dbReference type="SUPFAM" id="SSF52047">
    <property type="entry name" value="RNI-like"/>
    <property type="match status" value="1"/>
</dbReference>
<evidence type="ECO:0000259" key="2">
    <source>
        <dbReference type="PROSITE" id="PS50181"/>
    </source>
</evidence>
<dbReference type="Proteomes" id="UP000515158">
    <property type="component" value="Unplaced"/>
</dbReference>
<dbReference type="InterPro" id="IPR036047">
    <property type="entry name" value="F-box-like_dom_sf"/>
</dbReference>
<dbReference type="GeneID" id="117650638"/>
<evidence type="ECO:0000313" key="4">
    <source>
        <dbReference type="RefSeq" id="XP_034250085.1"/>
    </source>
</evidence>
<feature type="domain" description="F-box" evidence="2">
    <location>
        <begin position="188"/>
        <end position="235"/>
    </location>
</feature>
<dbReference type="InterPro" id="IPR032675">
    <property type="entry name" value="LRR_dom_sf"/>
</dbReference>
<name>A0A6P8ZY84_THRPL</name>
<reference evidence="4" key="1">
    <citation type="submission" date="2025-08" db="UniProtKB">
        <authorList>
            <consortium name="RefSeq"/>
        </authorList>
    </citation>
    <scope>IDENTIFICATION</scope>
    <source>
        <tissue evidence="4">Total insect</tissue>
    </source>
</reference>
<accession>A0A6P8ZY84</accession>
<evidence type="ECO:0000256" key="1">
    <source>
        <dbReference type="SAM" id="MobiDB-lite"/>
    </source>
</evidence>
<dbReference type="KEGG" id="tpal:117650638"/>
<sequence length="477" mass="52655">MHDAESRCSGQLAGLAGQGGDRGALVRPVAESGAGEPGRPTSLPKLEVAENQALVQRASSESLNTYVRRKACTIMHTVAKNMAWFERQDAARNAAGSRERLLQQVSRVAAYTAASRHLRHATSLYVVASIASRRARRGVGRYRKLDCPPRPVEPVPVEPPPRLAMKAHRLHSAAPPSTPPATPPSAPAVHINDLPKDLLLKILSELDQRELSLHVAPVCRAWHRLARSRQFWREITFDAAFHHYSAQSVCQLLRATPGLWTLELVACRDVDLILAQVCESCRKLRTLVLDSCNVSQRRQAAHLQVGAEGKESVLESVLEQCVCLQYLIVAFTPHLYTDGFFSLLGRRCWSMQCFLVSADDADVRKFCESLSAEDAECGGGAEALLVSLTGSWTRTVPPPVCPVTTASDNCHVAHPPSPREAAGLRRRVTAVHTRNRLLRVLALRPDPHRELRLLQWRLADSHATLDYFGVEARLCLQ</sequence>